<evidence type="ECO:0000313" key="4">
    <source>
        <dbReference type="Proteomes" id="UP000193922"/>
    </source>
</evidence>
<sequence length="340" mass="34709">MRLFTCVAAVAVFAASTAAHASLKFPCPRYSPFGQDCPPIPAGQSADSGINAPISSMTLGEKKPLCKYTTPFGSPSATWTAGQSVTVSFHENIAAHSGGHGQFSISYDSGQTFAVLHEVLRYMFIGSKPSGLTNTASVMSYTFTLPQDLPSSDKAVFSWSWVNASGNREFYMNCADVAIKGGSSSSYTGKEMTIANYPGYPSIPEFNGNYDTGIDLYSGAKQITVGPSGGSGTGTTGNYTSPNPATGSTAPASPGQPSPAQSSMDQSLPSQGAPVPSFGQGSSISSPAQDSATPMSAVQGASAPATTPLGTVVPTAPVQGPAAPTSSAPAYMQPSNTQAY</sequence>
<dbReference type="OrthoDB" id="2342176at2759"/>
<feature type="signal peptide" evidence="2">
    <location>
        <begin position="1"/>
        <end position="21"/>
    </location>
</feature>
<keyword evidence="2" id="KW-0732">Signal</keyword>
<name>A0A1Y1VVT6_9FUNG</name>
<feature type="region of interest" description="Disordered" evidence="1">
    <location>
        <begin position="227"/>
        <end position="340"/>
    </location>
</feature>
<feature type="chain" id="PRO_5012621099" description="Chitin-binding type-4 domain-containing protein" evidence="2">
    <location>
        <begin position="22"/>
        <end position="340"/>
    </location>
</feature>
<dbReference type="PANTHER" id="PTHR36182">
    <property type="entry name" value="PROTEIN, PUTATIVE (AFU_ORTHOLOGUE AFUA_6G10930)-RELATED"/>
    <property type="match status" value="1"/>
</dbReference>
<dbReference type="AlphaFoldDB" id="A0A1Y1VVT6"/>
<reference evidence="3 4" key="1">
    <citation type="submission" date="2016-07" db="EMBL/GenBank/DDBJ databases">
        <title>Pervasive Adenine N6-methylation of Active Genes in Fungi.</title>
        <authorList>
            <consortium name="DOE Joint Genome Institute"/>
            <person name="Mondo S.J."/>
            <person name="Dannebaum R.O."/>
            <person name="Kuo R.C."/>
            <person name="Labutti K."/>
            <person name="Haridas S."/>
            <person name="Kuo A."/>
            <person name="Salamov A."/>
            <person name="Ahrendt S.R."/>
            <person name="Lipzen A."/>
            <person name="Sullivan W."/>
            <person name="Andreopoulos W.B."/>
            <person name="Clum A."/>
            <person name="Lindquist E."/>
            <person name="Daum C."/>
            <person name="Ramamoorthy G.K."/>
            <person name="Gryganskyi A."/>
            <person name="Culley D."/>
            <person name="Magnuson J.K."/>
            <person name="James T.Y."/>
            <person name="O'Malley M.A."/>
            <person name="Stajich J.E."/>
            <person name="Spatafora J.W."/>
            <person name="Visel A."/>
            <person name="Grigoriev I.V."/>
        </authorList>
    </citation>
    <scope>NUCLEOTIDE SEQUENCE [LARGE SCALE GENOMIC DNA]</scope>
    <source>
        <strain evidence="3 4">ATCC 12442</strain>
    </source>
</reference>
<dbReference type="Proteomes" id="UP000193922">
    <property type="component" value="Unassembled WGS sequence"/>
</dbReference>
<organism evidence="3 4">
    <name type="scientific">Linderina pennispora</name>
    <dbReference type="NCBI Taxonomy" id="61395"/>
    <lineage>
        <taxon>Eukaryota</taxon>
        <taxon>Fungi</taxon>
        <taxon>Fungi incertae sedis</taxon>
        <taxon>Zoopagomycota</taxon>
        <taxon>Kickxellomycotina</taxon>
        <taxon>Kickxellomycetes</taxon>
        <taxon>Kickxellales</taxon>
        <taxon>Kickxellaceae</taxon>
        <taxon>Linderina</taxon>
    </lineage>
</organism>
<feature type="compositionally biased region" description="Polar residues" evidence="1">
    <location>
        <begin position="324"/>
        <end position="340"/>
    </location>
</feature>
<dbReference type="RefSeq" id="XP_040739617.1">
    <property type="nucleotide sequence ID" value="XM_040883151.1"/>
</dbReference>
<evidence type="ECO:0000313" key="3">
    <source>
        <dbReference type="EMBL" id="ORX65412.1"/>
    </source>
</evidence>
<dbReference type="GeneID" id="63799799"/>
<dbReference type="EMBL" id="MCFD01000030">
    <property type="protein sequence ID" value="ORX65412.1"/>
    <property type="molecule type" value="Genomic_DNA"/>
</dbReference>
<evidence type="ECO:0008006" key="5">
    <source>
        <dbReference type="Google" id="ProtNLM"/>
    </source>
</evidence>
<gene>
    <name evidence="3" type="ORF">DL89DRAFT_114581</name>
</gene>
<comment type="caution">
    <text evidence="3">The sequence shown here is derived from an EMBL/GenBank/DDBJ whole genome shotgun (WGS) entry which is preliminary data.</text>
</comment>
<feature type="compositionally biased region" description="Low complexity" evidence="1">
    <location>
        <begin position="236"/>
        <end position="263"/>
    </location>
</feature>
<dbReference type="PANTHER" id="PTHR36182:SF1">
    <property type="entry name" value="PROTEIN, PUTATIVE (AFU_ORTHOLOGUE AFUA_6G10930)-RELATED"/>
    <property type="match status" value="1"/>
</dbReference>
<dbReference type="Gene3D" id="2.70.50.70">
    <property type="match status" value="1"/>
</dbReference>
<keyword evidence="4" id="KW-1185">Reference proteome</keyword>
<proteinExistence type="predicted"/>
<evidence type="ECO:0000256" key="2">
    <source>
        <dbReference type="SAM" id="SignalP"/>
    </source>
</evidence>
<protein>
    <recommendedName>
        <fullName evidence="5">Chitin-binding type-4 domain-containing protein</fullName>
    </recommendedName>
</protein>
<evidence type="ECO:0000256" key="1">
    <source>
        <dbReference type="SAM" id="MobiDB-lite"/>
    </source>
</evidence>
<accession>A0A1Y1VVT6</accession>
<feature type="compositionally biased region" description="Polar residues" evidence="1">
    <location>
        <begin position="279"/>
        <end position="296"/>
    </location>
</feature>